<gene>
    <name evidence="6" type="ORF">CMV30_11780</name>
</gene>
<dbReference type="Gene3D" id="3.30.450.90">
    <property type="match status" value="1"/>
</dbReference>
<accession>A0A290QGW0</accession>
<evidence type="ECO:0000259" key="5">
    <source>
        <dbReference type="PROSITE" id="PS00662"/>
    </source>
</evidence>
<reference evidence="6 7" key="1">
    <citation type="submission" date="2017-09" db="EMBL/GenBank/DDBJ databases">
        <title>Complete genome sequence of Verrucomicrobial strain HZ-65, isolated from freshwater.</title>
        <authorList>
            <person name="Choi A."/>
        </authorList>
    </citation>
    <scope>NUCLEOTIDE SEQUENCE [LARGE SCALE GENOMIC DNA]</scope>
    <source>
        <strain evidence="6 7">HZ-65</strain>
    </source>
</reference>
<dbReference type="RefSeq" id="WP_096056209.1">
    <property type="nucleotide sequence ID" value="NZ_CP023344.1"/>
</dbReference>
<dbReference type="InterPro" id="IPR003593">
    <property type="entry name" value="AAA+_ATPase"/>
</dbReference>
<dbReference type="Proteomes" id="UP000217265">
    <property type="component" value="Chromosome"/>
</dbReference>
<evidence type="ECO:0000256" key="4">
    <source>
        <dbReference type="SAM" id="MobiDB-lite"/>
    </source>
</evidence>
<dbReference type="OrthoDB" id="9773102at2"/>
<dbReference type="AlphaFoldDB" id="A0A290QGW0"/>
<keyword evidence="3" id="KW-0067">ATP-binding</keyword>
<keyword evidence="2" id="KW-0547">Nucleotide-binding</keyword>
<dbReference type="Pfam" id="PF00437">
    <property type="entry name" value="T2SSE"/>
    <property type="match status" value="1"/>
</dbReference>
<dbReference type="SUPFAM" id="SSF160246">
    <property type="entry name" value="EspE N-terminal domain-like"/>
    <property type="match status" value="1"/>
</dbReference>
<dbReference type="SMART" id="SM00382">
    <property type="entry name" value="AAA"/>
    <property type="match status" value="1"/>
</dbReference>
<evidence type="ECO:0000313" key="6">
    <source>
        <dbReference type="EMBL" id="ATC64578.1"/>
    </source>
</evidence>
<dbReference type="InterPro" id="IPR001482">
    <property type="entry name" value="T2SS/T4SS_dom"/>
</dbReference>
<comment type="similarity">
    <text evidence="1">Belongs to the GSP E family.</text>
</comment>
<dbReference type="FunFam" id="3.40.50.300:FF:000398">
    <property type="entry name" value="Type IV pilus assembly ATPase PilB"/>
    <property type="match status" value="1"/>
</dbReference>
<organism evidence="6 7">
    <name type="scientific">Nibricoccus aquaticus</name>
    <dbReference type="NCBI Taxonomy" id="2576891"/>
    <lineage>
        <taxon>Bacteria</taxon>
        <taxon>Pseudomonadati</taxon>
        <taxon>Verrucomicrobiota</taxon>
        <taxon>Opitutia</taxon>
        <taxon>Opitutales</taxon>
        <taxon>Opitutaceae</taxon>
        <taxon>Nibricoccus</taxon>
    </lineage>
</organism>
<evidence type="ECO:0000256" key="2">
    <source>
        <dbReference type="ARBA" id="ARBA00022741"/>
    </source>
</evidence>
<dbReference type="EMBL" id="CP023344">
    <property type="protein sequence ID" value="ATC64578.1"/>
    <property type="molecule type" value="Genomic_DNA"/>
</dbReference>
<sequence>MLGTSPDSTLPASLASRLSDEQRQPILEASRGQRVKLLAAALSLSEPDTLNAVAAAAGLDTAHNLEADGPSLSLLPARLVHDYQLVPIVHGKPASDASGPQPSTLNSQPSASDPLHLATAWPPDAIMVDWIRTFTPRPVVWHLGVAEKIHQLILQHFGVGSGSLEDSDDGYVAPEAAQQADDVDEEAAVVRFVTDVISQAVADEATDIHFEPQEGRLQIRYRVDGLLVAVPVPDNLLRFQDAIISRLKIMAKMNISEKRLPQDGRINFRAGATVLDIRVSTVPTIYAESISLRLLNQKKEAYTMDRLGMSKHEQEQINHILEYPHGIILVTGPTGSGKSTSLNAFLRKINSPDLRIITIEDPIEYEVPGVNQMQVRSEIGLTFASALRHVLRQDPDVIMVGEIRDKDTAEIAIRASLTGHLVFSTLHTNDAPGALTRLIDMGIEPFLVTSAIELVIAQRLVRRLCPDCAAPEPVNKLKLRDTLAVLGIDPAEADLINALKQPVGCDRCRGTGYRGRIGIFEILKPNDELHDLVIKRESTRTLTQSARKHGMRPLQVSGWEKVQAGHTTLDEVLRVITVTEK</sequence>
<dbReference type="KEGG" id="vbh:CMV30_11780"/>
<dbReference type="GO" id="GO:0005524">
    <property type="term" value="F:ATP binding"/>
    <property type="evidence" value="ECO:0007669"/>
    <property type="project" value="UniProtKB-KW"/>
</dbReference>
<dbReference type="PANTHER" id="PTHR30258:SF2">
    <property type="entry name" value="COMG OPERON PROTEIN 1"/>
    <property type="match status" value="1"/>
</dbReference>
<proteinExistence type="inferred from homology"/>
<dbReference type="SUPFAM" id="SSF52540">
    <property type="entry name" value="P-loop containing nucleoside triphosphate hydrolases"/>
    <property type="match status" value="1"/>
</dbReference>
<name>A0A290QGW0_9BACT</name>
<dbReference type="PROSITE" id="PS00662">
    <property type="entry name" value="T2SP_E"/>
    <property type="match status" value="1"/>
</dbReference>
<feature type="domain" description="Bacterial type II secretion system protein E" evidence="5">
    <location>
        <begin position="391"/>
        <end position="405"/>
    </location>
</feature>
<dbReference type="PANTHER" id="PTHR30258">
    <property type="entry name" value="TYPE II SECRETION SYSTEM PROTEIN GSPE-RELATED"/>
    <property type="match status" value="1"/>
</dbReference>
<dbReference type="GO" id="GO:0005886">
    <property type="term" value="C:plasma membrane"/>
    <property type="evidence" value="ECO:0007669"/>
    <property type="project" value="TreeGrafter"/>
</dbReference>
<feature type="compositionally biased region" description="Polar residues" evidence="4">
    <location>
        <begin position="98"/>
        <end position="111"/>
    </location>
</feature>
<keyword evidence="7" id="KW-1185">Reference proteome</keyword>
<dbReference type="Gene3D" id="3.40.50.300">
    <property type="entry name" value="P-loop containing nucleotide triphosphate hydrolases"/>
    <property type="match status" value="1"/>
</dbReference>
<dbReference type="InterPro" id="IPR027417">
    <property type="entry name" value="P-loop_NTPase"/>
</dbReference>
<dbReference type="InterPro" id="IPR037257">
    <property type="entry name" value="T2SS_E_N_sf"/>
</dbReference>
<evidence type="ECO:0000313" key="7">
    <source>
        <dbReference type="Proteomes" id="UP000217265"/>
    </source>
</evidence>
<evidence type="ECO:0000256" key="3">
    <source>
        <dbReference type="ARBA" id="ARBA00022840"/>
    </source>
</evidence>
<protein>
    <submittedName>
        <fullName evidence="6">Secretion system protein E</fullName>
    </submittedName>
</protein>
<feature type="region of interest" description="Disordered" evidence="4">
    <location>
        <begin position="91"/>
        <end position="116"/>
    </location>
</feature>
<dbReference type="CDD" id="cd01129">
    <property type="entry name" value="PulE-GspE-like"/>
    <property type="match status" value="1"/>
</dbReference>
<evidence type="ECO:0000256" key="1">
    <source>
        <dbReference type="ARBA" id="ARBA00006611"/>
    </source>
</evidence>
<dbReference type="GO" id="GO:0016887">
    <property type="term" value="F:ATP hydrolysis activity"/>
    <property type="evidence" value="ECO:0007669"/>
    <property type="project" value="TreeGrafter"/>
</dbReference>